<dbReference type="EC" id="2.7.1.71" evidence="7"/>
<dbReference type="CDD" id="cd00464">
    <property type="entry name" value="SK"/>
    <property type="match status" value="1"/>
</dbReference>
<dbReference type="RefSeq" id="WP_151148996.1">
    <property type="nucleotide sequence ID" value="NZ_WAIE01000001.1"/>
</dbReference>
<comment type="caution">
    <text evidence="7">Lacks conserved residue(s) required for the propagation of feature annotation.</text>
</comment>
<comment type="caution">
    <text evidence="8">The sequence shown here is derived from an EMBL/GenBank/DDBJ whole genome shotgun (WGS) entry which is preliminary data.</text>
</comment>
<comment type="catalytic activity">
    <reaction evidence="7">
        <text>shikimate + ATP = 3-phosphoshikimate + ADP + H(+)</text>
        <dbReference type="Rhea" id="RHEA:13121"/>
        <dbReference type="ChEBI" id="CHEBI:15378"/>
        <dbReference type="ChEBI" id="CHEBI:30616"/>
        <dbReference type="ChEBI" id="CHEBI:36208"/>
        <dbReference type="ChEBI" id="CHEBI:145989"/>
        <dbReference type="ChEBI" id="CHEBI:456216"/>
        <dbReference type="EC" id="2.7.1.71"/>
    </reaction>
</comment>
<keyword evidence="9" id="KW-1185">Reference proteome</keyword>
<dbReference type="GO" id="GO:0004765">
    <property type="term" value="F:shikimate kinase activity"/>
    <property type="evidence" value="ECO:0007669"/>
    <property type="project" value="UniProtKB-UniRule"/>
</dbReference>
<dbReference type="SUPFAM" id="SSF52540">
    <property type="entry name" value="P-loop containing nucleoside triphosphate hydrolases"/>
    <property type="match status" value="1"/>
</dbReference>
<dbReference type="Proteomes" id="UP000438699">
    <property type="component" value="Unassembled WGS sequence"/>
</dbReference>
<gene>
    <name evidence="7" type="primary">aroK</name>
    <name evidence="8" type="ORF">F8A88_00575</name>
</gene>
<dbReference type="InterPro" id="IPR000623">
    <property type="entry name" value="Shikimate_kinase/TSH1"/>
</dbReference>
<evidence type="ECO:0000256" key="4">
    <source>
        <dbReference type="ARBA" id="ARBA00022777"/>
    </source>
</evidence>
<dbReference type="InterPro" id="IPR027417">
    <property type="entry name" value="P-loop_NTPase"/>
</dbReference>
<feature type="binding site" evidence="7">
    <location>
        <position position="90"/>
    </location>
    <ligand>
        <name>substrate</name>
    </ligand>
</feature>
<dbReference type="AlphaFoldDB" id="A0A6N6N5P5"/>
<evidence type="ECO:0000256" key="5">
    <source>
        <dbReference type="ARBA" id="ARBA00022840"/>
    </source>
</evidence>
<feature type="binding site" evidence="7">
    <location>
        <begin position="23"/>
        <end position="28"/>
    </location>
    <ligand>
        <name>ATP</name>
        <dbReference type="ChEBI" id="CHEBI:30616"/>
    </ligand>
</feature>
<comment type="subunit">
    <text evidence="7">Monomer.</text>
</comment>
<dbReference type="HAMAP" id="MF_00109">
    <property type="entry name" value="Shikimate_kinase"/>
    <property type="match status" value="1"/>
</dbReference>
<dbReference type="GO" id="GO:0000287">
    <property type="term" value="F:magnesium ion binding"/>
    <property type="evidence" value="ECO:0007669"/>
    <property type="project" value="UniProtKB-UniRule"/>
</dbReference>
<keyword evidence="4 7" id="KW-0418">Kinase</keyword>
<dbReference type="GO" id="GO:0008652">
    <property type="term" value="P:amino acid biosynthetic process"/>
    <property type="evidence" value="ECO:0007669"/>
    <property type="project" value="UniProtKB-KW"/>
</dbReference>
<dbReference type="GO" id="GO:0005829">
    <property type="term" value="C:cytosol"/>
    <property type="evidence" value="ECO:0007669"/>
    <property type="project" value="TreeGrafter"/>
</dbReference>
<accession>A0A6N6N5P5</accession>
<organism evidence="8 9">
    <name type="scientific">Pseudodesulfovibrio senegalensis</name>
    <dbReference type="NCBI Taxonomy" id="1721087"/>
    <lineage>
        <taxon>Bacteria</taxon>
        <taxon>Pseudomonadati</taxon>
        <taxon>Thermodesulfobacteriota</taxon>
        <taxon>Desulfovibrionia</taxon>
        <taxon>Desulfovibrionales</taxon>
        <taxon>Desulfovibrionaceae</taxon>
    </lineage>
</organism>
<dbReference type="GO" id="GO:0005524">
    <property type="term" value="F:ATP binding"/>
    <property type="evidence" value="ECO:0007669"/>
    <property type="project" value="UniProtKB-UniRule"/>
</dbReference>
<keyword evidence="1 7" id="KW-0028">Amino-acid biosynthesis</keyword>
<dbReference type="EMBL" id="WAIE01000001">
    <property type="protein sequence ID" value="KAB1442805.1"/>
    <property type="molecule type" value="Genomic_DNA"/>
</dbReference>
<keyword evidence="6 7" id="KW-0057">Aromatic amino acid biosynthesis</keyword>
<keyword evidence="5 7" id="KW-0067">ATP-binding</keyword>
<feature type="binding site" evidence="7">
    <location>
        <position position="45"/>
    </location>
    <ligand>
        <name>substrate</name>
    </ligand>
</feature>
<comment type="subcellular location">
    <subcellularLocation>
        <location evidence="7">Cytoplasm</location>
    </subcellularLocation>
</comment>
<comment type="similarity">
    <text evidence="7">Belongs to the shikimate kinase family.</text>
</comment>
<evidence type="ECO:0000256" key="2">
    <source>
        <dbReference type="ARBA" id="ARBA00022679"/>
    </source>
</evidence>
<dbReference type="Pfam" id="PF01202">
    <property type="entry name" value="SKI"/>
    <property type="match status" value="1"/>
</dbReference>
<dbReference type="Gene3D" id="3.40.50.300">
    <property type="entry name" value="P-loop containing nucleotide triphosphate hydrolases"/>
    <property type="match status" value="1"/>
</dbReference>
<dbReference type="GO" id="GO:0009073">
    <property type="term" value="P:aromatic amino acid family biosynthetic process"/>
    <property type="evidence" value="ECO:0007669"/>
    <property type="project" value="UniProtKB-KW"/>
</dbReference>
<keyword evidence="7" id="KW-0479">Metal-binding</keyword>
<feature type="binding site" evidence="7">
    <location>
        <position position="162"/>
    </location>
    <ligand>
        <name>ATP</name>
        <dbReference type="ChEBI" id="CHEBI:30616"/>
    </ligand>
</feature>
<dbReference type="OrthoDB" id="9800332at2"/>
<evidence type="ECO:0000256" key="1">
    <source>
        <dbReference type="ARBA" id="ARBA00022605"/>
    </source>
</evidence>
<comment type="function">
    <text evidence="7">Catalyzes the specific phosphorylation of the 3-hydroxyl group of shikimic acid using ATP as a cosubstrate.</text>
</comment>
<evidence type="ECO:0000256" key="7">
    <source>
        <dbReference type="HAMAP-Rule" id="MF_00109"/>
    </source>
</evidence>
<feature type="binding site" evidence="7">
    <location>
        <position position="27"/>
    </location>
    <ligand>
        <name>Mg(2+)</name>
        <dbReference type="ChEBI" id="CHEBI:18420"/>
    </ligand>
</feature>
<evidence type="ECO:0000313" key="9">
    <source>
        <dbReference type="Proteomes" id="UP000438699"/>
    </source>
</evidence>
<keyword evidence="2 7" id="KW-0808">Transferase</keyword>
<dbReference type="PANTHER" id="PTHR21087:SF16">
    <property type="entry name" value="SHIKIMATE KINASE 1, CHLOROPLASTIC"/>
    <property type="match status" value="1"/>
</dbReference>
<reference evidence="8 9" key="1">
    <citation type="journal article" date="2017" name="Int. J. Syst. Evol. Microbiol.">
        <title>Desulfovibrio senegalensis sp. nov., a mesophilic sulfate reducer isolated from marine sediment.</title>
        <authorList>
            <person name="Thioye A."/>
            <person name="Gam Z.B.A."/>
            <person name="Mbengue M."/>
            <person name="Cayol J.L."/>
            <person name="Joseph-Bartoli M."/>
            <person name="Toure-Kane C."/>
            <person name="Labat M."/>
        </authorList>
    </citation>
    <scope>NUCLEOTIDE SEQUENCE [LARGE SCALE GENOMIC DNA]</scope>
    <source>
        <strain evidence="8 9">DSM 101509</strain>
    </source>
</reference>
<name>A0A6N6N5P5_9BACT</name>
<dbReference type="NCBIfam" id="NF040667">
    <property type="entry name" value="hom_kin_desulfo"/>
    <property type="match status" value="1"/>
</dbReference>
<feature type="binding site" evidence="7">
    <location>
        <position position="128"/>
    </location>
    <ligand>
        <name>ATP</name>
        <dbReference type="ChEBI" id="CHEBI:30616"/>
    </ligand>
</feature>
<keyword evidence="7" id="KW-0460">Magnesium</keyword>
<dbReference type="InterPro" id="IPR031322">
    <property type="entry name" value="Shikimate/glucono_kinase"/>
</dbReference>
<evidence type="ECO:0000256" key="6">
    <source>
        <dbReference type="ARBA" id="ARBA00023141"/>
    </source>
</evidence>
<comment type="pathway">
    <text evidence="7">Metabolic intermediate biosynthesis; chorismate biosynthesis; chorismate from D-erythrose 4-phosphate and phosphoenolpyruvate: step 5/7.</text>
</comment>
<protein>
    <recommendedName>
        <fullName evidence="7">Shikimate kinase</fullName>
        <shortName evidence="7">SK</shortName>
        <ecNumber evidence="7">2.7.1.71</ecNumber>
    </recommendedName>
</protein>
<dbReference type="UniPathway" id="UPA00053">
    <property type="reaction ID" value="UER00088"/>
</dbReference>
<feature type="binding site" evidence="7">
    <location>
        <position position="145"/>
    </location>
    <ligand>
        <name>substrate</name>
    </ligand>
</feature>
<sequence length="178" mass="19495">MAFTKVKQDDPKAPCISLVGMAGAGKSTLAPLLAEALGWAHLDTDRHIESYYALPLQGVYDTYGRDQFLKIEEHLVSELMLHRTIVSTGGSVIYGTKAVAALKRLGPMVHLAVGEEEFLRRVGAGHNRGLAIAPGMSMSDLYRERQPLYRAAADITVRTDDRTPEECVQAILNKVNFA</sequence>
<proteinExistence type="inferred from homology"/>
<dbReference type="PANTHER" id="PTHR21087">
    <property type="entry name" value="SHIKIMATE KINASE"/>
    <property type="match status" value="1"/>
</dbReference>
<comment type="cofactor">
    <cofactor evidence="7">
        <name>Mg(2+)</name>
        <dbReference type="ChEBI" id="CHEBI:18420"/>
    </cofactor>
    <text evidence="7">Binds 1 Mg(2+) ion per subunit.</text>
</comment>
<keyword evidence="3 7" id="KW-0547">Nucleotide-binding</keyword>
<dbReference type="GO" id="GO:0009423">
    <property type="term" value="P:chorismate biosynthetic process"/>
    <property type="evidence" value="ECO:0007669"/>
    <property type="project" value="UniProtKB-UniRule"/>
</dbReference>
<dbReference type="PRINTS" id="PR01100">
    <property type="entry name" value="SHIKIMTKNASE"/>
</dbReference>
<keyword evidence="7" id="KW-0963">Cytoplasm</keyword>
<evidence type="ECO:0000256" key="3">
    <source>
        <dbReference type="ARBA" id="ARBA00022741"/>
    </source>
</evidence>
<evidence type="ECO:0000313" key="8">
    <source>
        <dbReference type="EMBL" id="KAB1442805.1"/>
    </source>
</evidence>